<keyword evidence="1" id="KW-0175">Coiled coil</keyword>
<evidence type="ECO:0000313" key="3">
    <source>
        <dbReference type="EMBL" id="WMV16474.1"/>
    </source>
</evidence>
<feature type="domain" description="Reverse transcriptase" evidence="2">
    <location>
        <begin position="1017"/>
        <end position="1297"/>
    </location>
</feature>
<reference evidence="3" key="1">
    <citation type="submission" date="2023-08" db="EMBL/GenBank/DDBJ databases">
        <title>A de novo genome assembly of Solanum verrucosum Schlechtendal, a Mexican diploid species geographically isolated from the other diploid A-genome species in potato relatives.</title>
        <authorList>
            <person name="Hosaka K."/>
        </authorList>
    </citation>
    <scope>NUCLEOTIDE SEQUENCE</scope>
    <source>
        <tissue evidence="3">Young leaves</tissue>
    </source>
</reference>
<dbReference type="Gene3D" id="3.60.10.10">
    <property type="entry name" value="Endonuclease/exonuclease/phosphatase"/>
    <property type="match status" value="1"/>
</dbReference>
<dbReference type="EMBL" id="CP133613">
    <property type="protein sequence ID" value="WMV16474.1"/>
    <property type="molecule type" value="Genomic_DNA"/>
</dbReference>
<gene>
    <name evidence="3" type="ORF">MTR67_009859</name>
</gene>
<dbReference type="Proteomes" id="UP001234989">
    <property type="component" value="Chromosome 2"/>
</dbReference>
<dbReference type="GO" id="GO:0003824">
    <property type="term" value="F:catalytic activity"/>
    <property type="evidence" value="ECO:0007669"/>
    <property type="project" value="InterPro"/>
</dbReference>
<dbReference type="InterPro" id="IPR025558">
    <property type="entry name" value="DUF4283"/>
</dbReference>
<dbReference type="Pfam" id="PF13966">
    <property type="entry name" value="zf-RVT"/>
    <property type="match status" value="1"/>
</dbReference>
<dbReference type="SUPFAM" id="SSF56672">
    <property type="entry name" value="DNA/RNA polymerases"/>
    <property type="match status" value="1"/>
</dbReference>
<evidence type="ECO:0000259" key="2">
    <source>
        <dbReference type="PROSITE" id="PS50878"/>
    </source>
</evidence>
<dbReference type="Pfam" id="PF00078">
    <property type="entry name" value="RVT_1"/>
    <property type="match status" value="1"/>
</dbReference>
<dbReference type="PANTHER" id="PTHR33116">
    <property type="entry name" value="REVERSE TRANSCRIPTASE ZINC-BINDING DOMAIN-CONTAINING PROTEIN-RELATED-RELATED"/>
    <property type="match status" value="1"/>
</dbReference>
<dbReference type="InterPro" id="IPR026960">
    <property type="entry name" value="RVT-Znf"/>
</dbReference>
<dbReference type="Pfam" id="PF14111">
    <property type="entry name" value="DUF4283"/>
    <property type="match status" value="1"/>
</dbReference>
<dbReference type="Pfam" id="PF03372">
    <property type="entry name" value="Exo_endo_phos"/>
    <property type="match status" value="1"/>
</dbReference>
<organism evidence="3 4">
    <name type="scientific">Solanum verrucosum</name>
    <dbReference type="NCBI Taxonomy" id="315347"/>
    <lineage>
        <taxon>Eukaryota</taxon>
        <taxon>Viridiplantae</taxon>
        <taxon>Streptophyta</taxon>
        <taxon>Embryophyta</taxon>
        <taxon>Tracheophyta</taxon>
        <taxon>Spermatophyta</taxon>
        <taxon>Magnoliopsida</taxon>
        <taxon>eudicotyledons</taxon>
        <taxon>Gunneridae</taxon>
        <taxon>Pentapetalae</taxon>
        <taxon>asterids</taxon>
        <taxon>lamiids</taxon>
        <taxon>Solanales</taxon>
        <taxon>Solanaceae</taxon>
        <taxon>Solanoideae</taxon>
        <taxon>Solaneae</taxon>
        <taxon>Solanum</taxon>
    </lineage>
</organism>
<protein>
    <recommendedName>
        <fullName evidence="2">Reverse transcriptase domain-containing protein</fullName>
    </recommendedName>
</protein>
<dbReference type="CDD" id="cd01650">
    <property type="entry name" value="RT_nLTR_like"/>
    <property type="match status" value="1"/>
</dbReference>
<evidence type="ECO:0000313" key="4">
    <source>
        <dbReference type="Proteomes" id="UP001234989"/>
    </source>
</evidence>
<sequence>MADDTIYFAVGFKSYDITRVVSKAETWYDWVERGRNRVTRMTVSQKTMEWLVYALKEASKDQGNFVRRWKVWDHSTEFFFSKNFNKDGRYISIIKTQGKRRAVIFIPEWSLNSGWMDISTKITRFINAKAQKISKVVHRKTEEGLLYFDSVRNNKWSTREINVAKIQQKGNSIIISEVTTKSQNELLEKSVVGSLPEEIPNVTLSEVRRWVVSSWKHYHGINIYELGHNRFLFEFPNKTAADHTISGEWFWKYHKFSLEWWSPTSTATSERLNQVWIRVVGIPLQLWSPKVFREIGNFCGGWIQTELRNHLKWARLKIRGDGDDVPSFVELVHEGLTFKVQIWVEAPARIIADEGRVVLFKDQRSTERTVPKVNEKLLGFTEVSGHVGSSYDPAISKLPANTSRVGTRAPEIQLMSPFKRNRLVHKGGKLGPDLLAQSILKEQTKESGPSFLIDPFTIELEANNISSTASFQNCPEELETGQTPRMNTTEKIHEEREGREMVNMTPGNPRNYTAVDNICTQERTPQRLEENNSSLISIEEAVPLNQKNLEEEDDPEFDMSIWIHQNILKFAKDFGVDIKGCKEEATLLFMKIDSMRQINNDKGKEIAKLTSAVKGAKELKSLECGSIFRSNGTRSKGGYTISETKIEGEIGSVVKDLWANRWVKYCQLEASGTRGIYAPNSREEREEVWWEVGSARGLFDGPWVVCGDFNTARFPSEKKNCSRISRAMTDLSDFIEDMGLLDPHLVGGKYTWRKGDRHDTASRLDRFLLSDEWDEIFRNIKQTVLHKVTSDHNPIMLQSGNWKPVREARLYPSFQKALKDKLREWNKTSQGNLASQKQNVLNQIAELEEVQDQRALHEDEIQLKADLLIEFENLAKFEEISWRQRSRVNWLKQGDKNMKFFHKTANSHRRYNNIDELNVDGEAIKDPELIKKEIIDFYQKLYSETETWRPSGGCREGHKISEEDNRMLQGEFENQEIWECVKLCAGDKAPGPDGYTMAFYAHCWEVVGEEVIAAVKKNYERGFFEKSFNSTYVALIPKKMGAKKLTDFRPISLIGSVYKIISKVLTERLKKVMHKLVDTQQLAFIKGRQIMDAILMANECVDSRIRSKVPGILCKLDIQKAYDHLNWNFLLETLSKRGFGGRWVRWIKFCISTVKYSILINGSPTGFFSSQRGLRQGDPLSPFLFIIAMEGLNDMLKIAQEKLWLRGFRVSNRVGCDMEITHLQYADDTLVFCDANRNQLMVLRVIFVLFEAISGLHINWEKSFLYPVNEVINLTSLAGTLGGRTGELPTAYLGMPLGAESKSSGIWNEVVEKCERRLVSWKSQYLSFGGRLTLINSVLDSMPTYMMSIFPIPDGVINRLDAIRRNFLWEGNSDTKKFHLVKWDKLIGSKQKGGLGVRNLKIQNQSLMMKWLWRLASSEHALWKELIKQKYEMEDHWSTKMVTSTYGTSIWRAIRNFWPKLRENCSIRIGNGMKVSFWEDSWLEQGSLKTLFPDIYILNQQQKDTVAEVWSNQGWNLSFRRPLNDWEIQRLVDFFGILEQFKGTSTSQDGLFWKHNCNGNFSVKEAYKKFNSFTHQVTGWPWKLIWKVKIPPKVSCFTWLLAKQAVLTQENLMKRGIHLSPRCFLCGEEAETVNHLFLHCRITNILWSIFINWKDLFWVMPRNIVQALKIWSSFAYISGHKERWKIIPTCIWWSVWKERNLRCFQNKSNSIQKMKMNCLVLFHFWCKQEYMEDLESVMNALGTL</sequence>
<keyword evidence="4" id="KW-1185">Reference proteome</keyword>
<name>A0AAF0QAN0_SOLVR</name>
<evidence type="ECO:0000256" key="1">
    <source>
        <dbReference type="SAM" id="Coils"/>
    </source>
</evidence>
<dbReference type="InterPro" id="IPR043502">
    <property type="entry name" value="DNA/RNA_pol_sf"/>
</dbReference>
<accession>A0AAF0QAN0</accession>
<dbReference type="PROSITE" id="PS50878">
    <property type="entry name" value="RT_POL"/>
    <property type="match status" value="1"/>
</dbReference>
<proteinExistence type="predicted"/>
<dbReference type="PANTHER" id="PTHR33116:SF85">
    <property type="entry name" value="REVERSE TRANSCRIPTASE ZINC-BINDING DOMAIN-CONTAINING PROTEIN"/>
    <property type="match status" value="1"/>
</dbReference>
<dbReference type="InterPro" id="IPR000477">
    <property type="entry name" value="RT_dom"/>
</dbReference>
<dbReference type="InterPro" id="IPR005135">
    <property type="entry name" value="Endo/exonuclease/phosphatase"/>
</dbReference>
<feature type="coiled-coil region" evidence="1">
    <location>
        <begin position="833"/>
        <end position="860"/>
    </location>
</feature>
<dbReference type="SUPFAM" id="SSF56219">
    <property type="entry name" value="DNase I-like"/>
    <property type="match status" value="1"/>
</dbReference>
<dbReference type="InterPro" id="IPR036691">
    <property type="entry name" value="Endo/exonu/phosph_ase_sf"/>
</dbReference>